<evidence type="ECO:0000313" key="2">
    <source>
        <dbReference type="Proteomes" id="UP000814128"/>
    </source>
</evidence>
<proteinExistence type="predicted"/>
<reference evidence="1" key="1">
    <citation type="submission" date="2021-02" db="EMBL/GenBank/DDBJ databases">
        <authorList>
            <consortium name="DOE Joint Genome Institute"/>
            <person name="Ahrendt S."/>
            <person name="Looney B.P."/>
            <person name="Miyauchi S."/>
            <person name="Morin E."/>
            <person name="Drula E."/>
            <person name="Courty P.E."/>
            <person name="Chicoki N."/>
            <person name="Fauchery L."/>
            <person name="Kohler A."/>
            <person name="Kuo A."/>
            <person name="Labutti K."/>
            <person name="Pangilinan J."/>
            <person name="Lipzen A."/>
            <person name="Riley R."/>
            <person name="Andreopoulos W."/>
            <person name="He G."/>
            <person name="Johnson J."/>
            <person name="Barry K.W."/>
            <person name="Grigoriev I.V."/>
            <person name="Nagy L."/>
            <person name="Hibbett D."/>
            <person name="Henrissat B."/>
            <person name="Matheny P.B."/>
            <person name="Labbe J."/>
            <person name="Martin F."/>
        </authorList>
    </citation>
    <scope>NUCLEOTIDE SEQUENCE</scope>
    <source>
        <strain evidence="1">EC-137</strain>
    </source>
</reference>
<organism evidence="1 2">
    <name type="scientific">Vararia minispora EC-137</name>
    <dbReference type="NCBI Taxonomy" id="1314806"/>
    <lineage>
        <taxon>Eukaryota</taxon>
        <taxon>Fungi</taxon>
        <taxon>Dikarya</taxon>
        <taxon>Basidiomycota</taxon>
        <taxon>Agaricomycotina</taxon>
        <taxon>Agaricomycetes</taxon>
        <taxon>Russulales</taxon>
        <taxon>Lachnocladiaceae</taxon>
        <taxon>Vararia</taxon>
    </lineage>
</organism>
<dbReference type="EMBL" id="MU273617">
    <property type="protein sequence ID" value="KAI0030538.1"/>
    <property type="molecule type" value="Genomic_DNA"/>
</dbReference>
<name>A0ACB8QFC8_9AGAM</name>
<protein>
    <submittedName>
        <fullName evidence="1">Uncharacterized protein</fullName>
    </submittedName>
</protein>
<gene>
    <name evidence="1" type="ORF">K488DRAFT_54047</name>
</gene>
<keyword evidence="2" id="KW-1185">Reference proteome</keyword>
<reference evidence="1" key="2">
    <citation type="journal article" date="2022" name="New Phytol.">
        <title>Evolutionary transition to the ectomycorrhizal habit in the genomes of a hyperdiverse lineage of mushroom-forming fungi.</title>
        <authorList>
            <person name="Looney B."/>
            <person name="Miyauchi S."/>
            <person name="Morin E."/>
            <person name="Drula E."/>
            <person name="Courty P.E."/>
            <person name="Kohler A."/>
            <person name="Kuo A."/>
            <person name="LaButti K."/>
            <person name="Pangilinan J."/>
            <person name="Lipzen A."/>
            <person name="Riley R."/>
            <person name="Andreopoulos W."/>
            <person name="He G."/>
            <person name="Johnson J."/>
            <person name="Nolan M."/>
            <person name="Tritt A."/>
            <person name="Barry K.W."/>
            <person name="Grigoriev I.V."/>
            <person name="Nagy L.G."/>
            <person name="Hibbett D."/>
            <person name="Henrissat B."/>
            <person name="Matheny P.B."/>
            <person name="Labbe J."/>
            <person name="Martin F.M."/>
        </authorList>
    </citation>
    <scope>NUCLEOTIDE SEQUENCE</scope>
    <source>
        <strain evidence="1">EC-137</strain>
    </source>
</reference>
<accession>A0ACB8QFC8</accession>
<evidence type="ECO:0000313" key="1">
    <source>
        <dbReference type="EMBL" id="KAI0030538.1"/>
    </source>
</evidence>
<dbReference type="Proteomes" id="UP000814128">
    <property type="component" value="Unassembled WGS sequence"/>
</dbReference>
<sequence length="378" mass="42243">MASSQKRKRADEDSDDEPMYGMRQILPVANLPADFTGEPVDGMQYLFTVRRDATRLPEFTRVPNPYDVPQTPDHALNASINMDGHVNTNSFLPSEDWREAFNCHFRNFRANVTQPTITLQRPSLKRLTPDKMNRDAWWAFFAGAPESVWNPPAKKSASKQIRQRRGKFGNTLDPSDPAVIGAGWELVAPAQPSTYTSSQLTHSPSASVSSPTVVPPPENTSDDIVADGSSNVFGSFPSYRPREPTPMLLQGIDHRFSLHLLMYFSHWIGLHVESFESPGSEEPHVIREVHAKWIFALFSRVDAFCTSDEMSTLRALVRACLSLIRTRHISRTGGDKDSVASTPKLSDQSVWLILGAVAGFWGQRDLWDDAEAVFSKIS</sequence>
<comment type="caution">
    <text evidence="1">The sequence shown here is derived from an EMBL/GenBank/DDBJ whole genome shotgun (WGS) entry which is preliminary data.</text>
</comment>